<dbReference type="InterPro" id="IPR037448">
    <property type="entry name" value="Zig-8"/>
</dbReference>
<dbReference type="SUPFAM" id="SSF48726">
    <property type="entry name" value="Immunoglobulin"/>
    <property type="match status" value="2"/>
</dbReference>
<feature type="region of interest" description="Disordered" evidence="1">
    <location>
        <begin position="360"/>
        <end position="380"/>
    </location>
</feature>
<feature type="domain" description="Ig-like" evidence="2">
    <location>
        <begin position="6"/>
        <end position="107"/>
    </location>
</feature>
<dbReference type="Proteomes" id="UP001059596">
    <property type="component" value="Unassembled WGS sequence"/>
</dbReference>
<feature type="compositionally biased region" description="Pro residues" evidence="1">
    <location>
        <begin position="480"/>
        <end position="498"/>
    </location>
</feature>
<evidence type="ECO:0000259" key="2">
    <source>
        <dbReference type="PROSITE" id="PS50835"/>
    </source>
</evidence>
<feature type="compositionally biased region" description="Acidic residues" evidence="1">
    <location>
        <begin position="584"/>
        <end position="603"/>
    </location>
</feature>
<feature type="compositionally biased region" description="Basic and acidic residues" evidence="1">
    <location>
        <begin position="360"/>
        <end position="370"/>
    </location>
</feature>
<protein>
    <recommendedName>
        <fullName evidence="2">Ig-like domain-containing protein</fullName>
    </recommendedName>
</protein>
<feature type="compositionally biased region" description="Acidic residues" evidence="1">
    <location>
        <begin position="435"/>
        <end position="447"/>
    </location>
</feature>
<dbReference type="FunFam" id="2.60.40.10:FF:001633">
    <property type="entry name" value="Uncharacterized protein, isoform A"/>
    <property type="match status" value="1"/>
</dbReference>
<name>A0A9Q0BLL5_9MUSC</name>
<feature type="compositionally biased region" description="Pro residues" evidence="1">
    <location>
        <begin position="505"/>
        <end position="514"/>
    </location>
</feature>
<reference evidence="3" key="1">
    <citation type="journal article" date="2023" name="Genome Biol. Evol.">
        <title>Long-read-based Genome Assembly of Drosophila gunungcola Reveals Fewer Chemosensory Genes in Flower-breeding Species.</title>
        <authorList>
            <person name="Negi A."/>
            <person name="Liao B.Y."/>
            <person name="Yeh S.D."/>
        </authorList>
    </citation>
    <scope>NUCLEOTIDE SEQUENCE</scope>
    <source>
        <strain evidence="3">Sukarami</strain>
    </source>
</reference>
<proteinExistence type="predicted"/>
<gene>
    <name evidence="3" type="ORF">M5D96_010323</name>
</gene>
<dbReference type="EMBL" id="JAMKOV010000014">
    <property type="protein sequence ID" value="KAI8037007.1"/>
    <property type="molecule type" value="Genomic_DNA"/>
</dbReference>
<dbReference type="SMART" id="SM00409">
    <property type="entry name" value="IG"/>
    <property type="match status" value="2"/>
</dbReference>
<dbReference type="GO" id="GO:0050808">
    <property type="term" value="P:synapse organization"/>
    <property type="evidence" value="ECO:0007669"/>
    <property type="project" value="TreeGrafter"/>
</dbReference>
<dbReference type="InterPro" id="IPR013783">
    <property type="entry name" value="Ig-like_fold"/>
</dbReference>
<organism evidence="3 4">
    <name type="scientific">Drosophila gunungcola</name>
    <name type="common">fruit fly</name>
    <dbReference type="NCBI Taxonomy" id="103775"/>
    <lineage>
        <taxon>Eukaryota</taxon>
        <taxon>Metazoa</taxon>
        <taxon>Ecdysozoa</taxon>
        <taxon>Arthropoda</taxon>
        <taxon>Hexapoda</taxon>
        <taxon>Insecta</taxon>
        <taxon>Pterygota</taxon>
        <taxon>Neoptera</taxon>
        <taxon>Endopterygota</taxon>
        <taxon>Diptera</taxon>
        <taxon>Brachycera</taxon>
        <taxon>Muscomorpha</taxon>
        <taxon>Ephydroidea</taxon>
        <taxon>Drosophilidae</taxon>
        <taxon>Drosophila</taxon>
        <taxon>Sophophora</taxon>
    </lineage>
</organism>
<dbReference type="InterPro" id="IPR007110">
    <property type="entry name" value="Ig-like_dom"/>
</dbReference>
<sequence length="624" mass="70105">MAPTPPTTTTTTISPSNLLPYFDFDVPRNLTVTVGQTGFLHCRVERLGDKDVSWIRKRDLHILTAGGTTYTSDQRFQVLRPDGSANWTLQIKYPQPRDSGVYECQINTEPKMSLSYTFNVVELKAEIFGPSDLMVKTGSDINLTCKIMQGPHELGNIFWYKGSEMLDGKSENEIDSSMARIRVEDDWTDGLTSRLKIKRAMPGDTGNYTCVPTVAKTSSVYVHVIIGEHPAAMQHNSSSNSNSFYCGICCMLLSIVSCCLQHFYEAGSKTPPTSPNQEKLVRVYEINEEQYERVLKLTKGNNVISEARLINGGFATVSESLSSGWNSLLRIVGLTTLSRTEEAEKDFDFDSQPLCVIKSREGEGRDEEVTSARSSGKGIEADDEESAIHCIVVLKKDSDFELPSQDPHPNYAQYWNKPQVPEPLAESAVQIQPEEVMEKEESVEEDTPAPLRKKKVNKSTYPKAALLDDDSDDSRQYPGGYPPVPPQYGAPYPPPPPSYGGFPYTPYPSPPPYPNQQQYGPRPPYGPYPYGQSPYGPYPQQPYGPQSSIGPYNPQPYYGSYGYPYWDQTQMGQANAIEEAEKVEADDDQEEDEDSYETEDEDDYRYKKRLYSYKPVSINEPYNY</sequence>
<dbReference type="Gene3D" id="2.60.40.10">
    <property type="entry name" value="Immunoglobulins"/>
    <property type="match status" value="2"/>
</dbReference>
<feature type="region of interest" description="Disordered" evidence="1">
    <location>
        <begin position="570"/>
        <end position="624"/>
    </location>
</feature>
<dbReference type="GO" id="GO:0032589">
    <property type="term" value="C:neuron projection membrane"/>
    <property type="evidence" value="ECO:0007669"/>
    <property type="project" value="TreeGrafter"/>
</dbReference>
<keyword evidence="4" id="KW-1185">Reference proteome</keyword>
<accession>A0A9Q0BLL5</accession>
<feature type="compositionally biased region" description="Low complexity" evidence="1">
    <location>
        <begin position="543"/>
        <end position="553"/>
    </location>
</feature>
<dbReference type="AlphaFoldDB" id="A0A9Q0BLL5"/>
<dbReference type="InterPro" id="IPR003598">
    <property type="entry name" value="Ig_sub2"/>
</dbReference>
<dbReference type="PANTHER" id="PTHR23279">
    <property type="entry name" value="DEFECTIVE PROBOSCIS EXTENSION RESPONSE DPR -RELATED"/>
    <property type="match status" value="1"/>
</dbReference>
<evidence type="ECO:0000313" key="4">
    <source>
        <dbReference type="Proteomes" id="UP001059596"/>
    </source>
</evidence>
<dbReference type="SMART" id="SM00408">
    <property type="entry name" value="IGc2"/>
    <property type="match status" value="2"/>
</dbReference>
<dbReference type="Pfam" id="PF07686">
    <property type="entry name" value="V-set"/>
    <property type="match status" value="1"/>
</dbReference>
<dbReference type="CDD" id="cd00099">
    <property type="entry name" value="IgV"/>
    <property type="match status" value="1"/>
</dbReference>
<dbReference type="PANTHER" id="PTHR23279:SF7">
    <property type="entry name" value="DEFECTIVE PROBOSCIS EXTENSION RESPONSE 1, ISOFORM A"/>
    <property type="match status" value="1"/>
</dbReference>
<dbReference type="InterPro" id="IPR013106">
    <property type="entry name" value="Ig_V-set"/>
</dbReference>
<feature type="domain" description="Ig-like" evidence="2">
    <location>
        <begin position="110"/>
        <end position="221"/>
    </location>
</feature>
<comment type="caution">
    <text evidence="3">The sequence shown here is derived from an EMBL/GenBank/DDBJ whole genome shotgun (WGS) entry which is preliminary data.</text>
</comment>
<evidence type="ECO:0000313" key="3">
    <source>
        <dbReference type="EMBL" id="KAI8037007.1"/>
    </source>
</evidence>
<dbReference type="PROSITE" id="PS50835">
    <property type="entry name" value="IG_LIKE"/>
    <property type="match status" value="2"/>
</dbReference>
<dbReference type="InterPro" id="IPR036179">
    <property type="entry name" value="Ig-like_dom_sf"/>
</dbReference>
<evidence type="ECO:0000256" key="1">
    <source>
        <dbReference type="SAM" id="MobiDB-lite"/>
    </source>
</evidence>
<dbReference type="InterPro" id="IPR003599">
    <property type="entry name" value="Ig_sub"/>
</dbReference>
<dbReference type="Pfam" id="PF13927">
    <property type="entry name" value="Ig_3"/>
    <property type="match status" value="1"/>
</dbReference>
<feature type="region of interest" description="Disordered" evidence="1">
    <location>
        <begin position="423"/>
        <end position="553"/>
    </location>
</feature>
<dbReference type="FunFam" id="2.60.40.10:FF:000129">
    <property type="entry name" value="CLUMA_CG018772, isoform A"/>
    <property type="match status" value="1"/>
</dbReference>